<protein>
    <submittedName>
        <fullName evidence="2">Uncharacterized protein</fullName>
    </submittedName>
</protein>
<feature type="region of interest" description="Disordered" evidence="1">
    <location>
        <begin position="1"/>
        <end position="34"/>
    </location>
</feature>
<reference evidence="2 3" key="1">
    <citation type="submission" date="2023-09" db="EMBL/GenBank/DDBJ databases">
        <title>Genomes of two closely related lineages of the louse Polyplax serrata with different host specificities.</title>
        <authorList>
            <person name="Martinu J."/>
            <person name="Tarabai H."/>
            <person name="Stefka J."/>
            <person name="Hypsa V."/>
        </authorList>
    </citation>
    <scope>NUCLEOTIDE SEQUENCE [LARGE SCALE GENOMIC DNA]</scope>
    <source>
        <strain evidence="2">98ZLc_SE</strain>
    </source>
</reference>
<name>A0ABR1AQI7_POLSC</name>
<feature type="compositionally biased region" description="Acidic residues" evidence="1">
    <location>
        <begin position="10"/>
        <end position="29"/>
    </location>
</feature>
<gene>
    <name evidence="2" type="ORF">RUM44_011585</name>
</gene>
<organism evidence="2 3">
    <name type="scientific">Polyplax serrata</name>
    <name type="common">Common mouse louse</name>
    <dbReference type="NCBI Taxonomy" id="468196"/>
    <lineage>
        <taxon>Eukaryota</taxon>
        <taxon>Metazoa</taxon>
        <taxon>Ecdysozoa</taxon>
        <taxon>Arthropoda</taxon>
        <taxon>Hexapoda</taxon>
        <taxon>Insecta</taxon>
        <taxon>Pterygota</taxon>
        <taxon>Neoptera</taxon>
        <taxon>Paraneoptera</taxon>
        <taxon>Psocodea</taxon>
        <taxon>Troctomorpha</taxon>
        <taxon>Phthiraptera</taxon>
        <taxon>Anoplura</taxon>
        <taxon>Polyplacidae</taxon>
        <taxon>Polyplax</taxon>
    </lineage>
</organism>
<feature type="region of interest" description="Disordered" evidence="1">
    <location>
        <begin position="81"/>
        <end position="119"/>
    </location>
</feature>
<dbReference type="Proteomes" id="UP001359485">
    <property type="component" value="Unassembled WGS sequence"/>
</dbReference>
<feature type="compositionally biased region" description="Polar residues" evidence="1">
    <location>
        <begin position="103"/>
        <end position="119"/>
    </location>
</feature>
<keyword evidence="3" id="KW-1185">Reference proteome</keyword>
<evidence type="ECO:0000256" key="1">
    <source>
        <dbReference type="SAM" id="MobiDB-lite"/>
    </source>
</evidence>
<sequence length="119" mass="13457">MVEGGKKYLEEEEDRDKEEDEDGKNEEEEKNMSKMMMVVGLSKKPGAKHKDEVIMRKPQADAVQADQSVYDNASCDTAMKNAEGVTNRRQNLQGHKKHLLKKSPSSAYHKQQATAFDNS</sequence>
<evidence type="ECO:0000313" key="2">
    <source>
        <dbReference type="EMBL" id="KAK6624725.1"/>
    </source>
</evidence>
<comment type="caution">
    <text evidence="2">The sequence shown here is derived from an EMBL/GenBank/DDBJ whole genome shotgun (WGS) entry which is preliminary data.</text>
</comment>
<proteinExistence type="predicted"/>
<dbReference type="EMBL" id="JAWJWF010000046">
    <property type="protein sequence ID" value="KAK6624725.1"/>
    <property type="molecule type" value="Genomic_DNA"/>
</dbReference>
<evidence type="ECO:0000313" key="3">
    <source>
        <dbReference type="Proteomes" id="UP001359485"/>
    </source>
</evidence>
<accession>A0ABR1AQI7</accession>